<dbReference type="RefSeq" id="WP_089856845.1">
    <property type="nucleotide sequence ID" value="NZ_FNDW01000004.1"/>
</dbReference>
<dbReference type="Proteomes" id="UP000198869">
    <property type="component" value="Unassembled WGS sequence"/>
</dbReference>
<dbReference type="SUPFAM" id="SSF55729">
    <property type="entry name" value="Acyl-CoA N-acyltransferases (Nat)"/>
    <property type="match status" value="1"/>
</dbReference>
<dbReference type="OrthoDB" id="66776at2"/>
<evidence type="ECO:0000313" key="2">
    <source>
        <dbReference type="EMBL" id="SDI12850.1"/>
    </source>
</evidence>
<proteinExistence type="predicted"/>
<dbReference type="CDD" id="cd04301">
    <property type="entry name" value="NAT_SF"/>
    <property type="match status" value="1"/>
</dbReference>
<dbReference type="AlphaFoldDB" id="A0A1G8I2H7"/>
<accession>A0A1G8I2H7</accession>
<sequence>MVKLNFFQQKDLPGLSYTLDELQSQYTATAQQALQKIEERSDTLAFPITIFENENSAGFFVLDFGNDKLELTDNHHSMLLRSFSINPELQGKGIGKKAMIQVDEFIRENFKECDEIVLAVNQNNISAYKLYLKVGYHFDEKTRIGRTGLQYLMYKKL</sequence>
<dbReference type="PROSITE" id="PS51186">
    <property type="entry name" value="GNAT"/>
    <property type="match status" value="1"/>
</dbReference>
<reference evidence="3" key="1">
    <citation type="submission" date="2016-10" db="EMBL/GenBank/DDBJ databases">
        <authorList>
            <person name="Varghese N."/>
            <person name="Submissions S."/>
        </authorList>
    </citation>
    <scope>NUCLEOTIDE SEQUENCE [LARGE SCALE GENOMIC DNA]</scope>
    <source>
        <strain evidence="3">DSM 17071</strain>
    </source>
</reference>
<gene>
    <name evidence="2" type="ORF">SAMN05421846_104173</name>
</gene>
<feature type="domain" description="N-acetyltransferase" evidence="1">
    <location>
        <begin position="2"/>
        <end position="157"/>
    </location>
</feature>
<protein>
    <submittedName>
        <fullName evidence="2">Acetyltransferase (GNAT) family protein</fullName>
    </submittedName>
</protein>
<dbReference type="GO" id="GO:0016747">
    <property type="term" value="F:acyltransferase activity, transferring groups other than amino-acyl groups"/>
    <property type="evidence" value="ECO:0007669"/>
    <property type="project" value="InterPro"/>
</dbReference>
<dbReference type="Gene3D" id="3.40.630.30">
    <property type="match status" value="1"/>
</dbReference>
<evidence type="ECO:0000313" key="3">
    <source>
        <dbReference type="Proteomes" id="UP000198869"/>
    </source>
</evidence>
<keyword evidence="2" id="KW-0808">Transferase</keyword>
<keyword evidence="3" id="KW-1185">Reference proteome</keyword>
<evidence type="ECO:0000259" key="1">
    <source>
        <dbReference type="PROSITE" id="PS51186"/>
    </source>
</evidence>
<dbReference type="STRING" id="311334.SAMN05421846_104173"/>
<dbReference type="EMBL" id="FNDW01000004">
    <property type="protein sequence ID" value="SDI12850.1"/>
    <property type="molecule type" value="Genomic_DNA"/>
</dbReference>
<dbReference type="InterPro" id="IPR000182">
    <property type="entry name" value="GNAT_dom"/>
</dbReference>
<organism evidence="2 3">
    <name type="scientific">Chryseobacterium taeanense</name>
    <dbReference type="NCBI Taxonomy" id="311334"/>
    <lineage>
        <taxon>Bacteria</taxon>
        <taxon>Pseudomonadati</taxon>
        <taxon>Bacteroidota</taxon>
        <taxon>Flavobacteriia</taxon>
        <taxon>Flavobacteriales</taxon>
        <taxon>Weeksellaceae</taxon>
        <taxon>Chryseobacterium group</taxon>
        <taxon>Chryseobacterium</taxon>
    </lineage>
</organism>
<name>A0A1G8I2H7_9FLAO</name>
<dbReference type="InterPro" id="IPR016181">
    <property type="entry name" value="Acyl_CoA_acyltransferase"/>
</dbReference>
<dbReference type="Pfam" id="PF00583">
    <property type="entry name" value="Acetyltransf_1"/>
    <property type="match status" value="1"/>
</dbReference>